<dbReference type="Proteomes" id="UP000176406">
    <property type="component" value="Unassembled WGS sequence"/>
</dbReference>
<dbReference type="Pfam" id="PF01075">
    <property type="entry name" value="Glyco_transf_9"/>
    <property type="match status" value="1"/>
</dbReference>
<dbReference type="PANTHER" id="PTHR30160">
    <property type="entry name" value="TETRAACYLDISACCHARIDE 4'-KINASE-RELATED"/>
    <property type="match status" value="1"/>
</dbReference>
<comment type="caution">
    <text evidence="3">The sequence shown here is derived from an EMBL/GenBank/DDBJ whole genome shotgun (WGS) entry which is preliminary data.</text>
</comment>
<dbReference type="GO" id="GO:0008713">
    <property type="term" value="F:ADP-heptose-lipopolysaccharide heptosyltransferase activity"/>
    <property type="evidence" value="ECO:0007669"/>
    <property type="project" value="TreeGrafter"/>
</dbReference>
<keyword evidence="2" id="KW-0808">Transferase</keyword>
<sequence>MDIVIRKIFIIHTYGIGDLVMLTPALKLLRENYPRAVIDIFVGEPIVGEVLLENKTVNEVLRFNPKKHNLLDKLKFIYKLRKRGYDLSIVSTGINPLKGGLFSFLAGAKQRLGEYVKSKIPFYTLQVKADGSKHKVYTNLNLLSALGIKTEKLPETFFEVNLEDIEFAKNFIRQLGAENKILVGFHPGAGENQQFKVWPKENFIKLGQKILESYKNSCVILFGGPREKELCLEIKEKIGSDVFLATDLTLKQVASLIDNCKIFVASDSGLGHISSATNANVISIFGPTDYKRSVPFSQRVHLIKEKCRYPYNDLINPNYDAKRTHTCLSKITPEIVFQEFEKILGRR</sequence>
<proteinExistence type="predicted"/>
<dbReference type="GO" id="GO:0009244">
    <property type="term" value="P:lipopolysaccharide core region biosynthetic process"/>
    <property type="evidence" value="ECO:0007669"/>
    <property type="project" value="TreeGrafter"/>
</dbReference>
<organism evidence="3 4">
    <name type="scientific">Candidatus Nealsonbacteria bacterium RIFCSPLOWO2_01_FULL_41_9</name>
    <dbReference type="NCBI Taxonomy" id="1801671"/>
    <lineage>
        <taxon>Bacteria</taxon>
        <taxon>Candidatus Nealsoniibacteriota</taxon>
    </lineage>
</organism>
<dbReference type="InterPro" id="IPR002201">
    <property type="entry name" value="Glyco_trans_9"/>
</dbReference>
<dbReference type="GO" id="GO:0005829">
    <property type="term" value="C:cytosol"/>
    <property type="evidence" value="ECO:0007669"/>
    <property type="project" value="TreeGrafter"/>
</dbReference>
<dbReference type="AlphaFoldDB" id="A0A1G2ED33"/>
<dbReference type="Gene3D" id="3.40.50.2000">
    <property type="entry name" value="Glycogen Phosphorylase B"/>
    <property type="match status" value="2"/>
</dbReference>
<evidence type="ECO:0000256" key="1">
    <source>
        <dbReference type="ARBA" id="ARBA00022676"/>
    </source>
</evidence>
<gene>
    <name evidence="3" type="ORF">A3A08_02575</name>
</gene>
<evidence type="ECO:0008006" key="5">
    <source>
        <dbReference type="Google" id="ProtNLM"/>
    </source>
</evidence>
<evidence type="ECO:0000313" key="4">
    <source>
        <dbReference type="Proteomes" id="UP000176406"/>
    </source>
</evidence>
<dbReference type="EMBL" id="MHMG01000009">
    <property type="protein sequence ID" value="OGZ23727.1"/>
    <property type="molecule type" value="Genomic_DNA"/>
</dbReference>
<protein>
    <recommendedName>
        <fullName evidence="5">Lipopolysaccharide heptosyltransferase II</fullName>
    </recommendedName>
</protein>
<evidence type="ECO:0000313" key="3">
    <source>
        <dbReference type="EMBL" id="OGZ23727.1"/>
    </source>
</evidence>
<keyword evidence="1" id="KW-0328">Glycosyltransferase</keyword>
<evidence type="ECO:0000256" key="2">
    <source>
        <dbReference type="ARBA" id="ARBA00022679"/>
    </source>
</evidence>
<dbReference type="InterPro" id="IPR051199">
    <property type="entry name" value="LPS_LOS_Heptosyltrfase"/>
</dbReference>
<accession>A0A1G2ED33</accession>
<dbReference type="CDD" id="cd03789">
    <property type="entry name" value="GT9_LPS_heptosyltransferase"/>
    <property type="match status" value="1"/>
</dbReference>
<reference evidence="3 4" key="1">
    <citation type="journal article" date="2016" name="Nat. Commun.">
        <title>Thousands of microbial genomes shed light on interconnected biogeochemical processes in an aquifer system.</title>
        <authorList>
            <person name="Anantharaman K."/>
            <person name="Brown C.T."/>
            <person name="Hug L.A."/>
            <person name="Sharon I."/>
            <person name="Castelle C.J."/>
            <person name="Probst A.J."/>
            <person name="Thomas B.C."/>
            <person name="Singh A."/>
            <person name="Wilkins M.J."/>
            <person name="Karaoz U."/>
            <person name="Brodie E.L."/>
            <person name="Williams K.H."/>
            <person name="Hubbard S.S."/>
            <person name="Banfield J.F."/>
        </authorList>
    </citation>
    <scope>NUCLEOTIDE SEQUENCE [LARGE SCALE GENOMIC DNA]</scope>
</reference>
<dbReference type="SUPFAM" id="SSF53756">
    <property type="entry name" value="UDP-Glycosyltransferase/glycogen phosphorylase"/>
    <property type="match status" value="1"/>
</dbReference>
<name>A0A1G2ED33_9BACT</name>